<feature type="compositionally biased region" description="Basic and acidic residues" evidence="1">
    <location>
        <begin position="105"/>
        <end position="115"/>
    </location>
</feature>
<reference evidence="2 3" key="1">
    <citation type="submission" date="2018-08" db="EMBL/GenBank/DDBJ databases">
        <title>Genomic Encyclopedia of Archaeal and Bacterial Type Strains, Phase II (KMG-II): from individual species to whole genera.</title>
        <authorList>
            <person name="Goeker M."/>
        </authorList>
    </citation>
    <scope>NUCLEOTIDE SEQUENCE [LARGE SCALE GENOMIC DNA]</scope>
    <source>
        <strain evidence="2 3">DSM 2261</strain>
    </source>
</reference>
<dbReference type="RefSeq" id="WP_047861130.1">
    <property type="nucleotide sequence ID" value="NZ_CP011509.1"/>
</dbReference>
<keyword evidence="3" id="KW-1185">Reference proteome</keyword>
<proteinExistence type="predicted"/>
<gene>
    <name evidence="2" type="ORF">ATI61_1294</name>
</gene>
<dbReference type="EMBL" id="QUMU01000029">
    <property type="protein sequence ID" value="REG14263.1"/>
    <property type="molecule type" value="Genomic_DNA"/>
</dbReference>
<evidence type="ECO:0000313" key="3">
    <source>
        <dbReference type="Proteomes" id="UP000256345"/>
    </source>
</evidence>
<evidence type="ECO:0000256" key="1">
    <source>
        <dbReference type="SAM" id="MobiDB-lite"/>
    </source>
</evidence>
<name>A0ABX9JKA9_9BACT</name>
<feature type="region of interest" description="Disordered" evidence="1">
    <location>
        <begin position="62"/>
        <end position="122"/>
    </location>
</feature>
<sequence length="122" mass="12856">MSKTYLALVQVNIQADTNGQLQSLSSVYPVKRGEAVDFVVQDPVQVVVSFDRGSCLTESGPFYLDGSDPAKAGTGPISVSPDASGRYPFTVAPDTRSGSGKSKGRPGDHEAKQGELDVSTDY</sequence>
<organism evidence="2 3">
    <name type="scientific">Archangium gephyra</name>
    <dbReference type="NCBI Taxonomy" id="48"/>
    <lineage>
        <taxon>Bacteria</taxon>
        <taxon>Pseudomonadati</taxon>
        <taxon>Myxococcota</taxon>
        <taxon>Myxococcia</taxon>
        <taxon>Myxococcales</taxon>
        <taxon>Cystobacterineae</taxon>
        <taxon>Archangiaceae</taxon>
        <taxon>Archangium</taxon>
    </lineage>
</organism>
<comment type="caution">
    <text evidence="2">The sequence shown here is derived from an EMBL/GenBank/DDBJ whole genome shotgun (WGS) entry which is preliminary data.</text>
</comment>
<protein>
    <submittedName>
        <fullName evidence="2">Uncharacterized protein</fullName>
    </submittedName>
</protein>
<accession>A0ABX9JKA9</accession>
<evidence type="ECO:0000313" key="2">
    <source>
        <dbReference type="EMBL" id="REG14263.1"/>
    </source>
</evidence>
<dbReference type="Proteomes" id="UP000256345">
    <property type="component" value="Unassembled WGS sequence"/>
</dbReference>